<reference evidence="2 3" key="1">
    <citation type="submission" date="2018-08" db="EMBL/GenBank/DDBJ databases">
        <title>Chitinophaga sp. K20C18050901, a novel bacterium isolated from forest soil.</title>
        <authorList>
            <person name="Wang C."/>
        </authorList>
    </citation>
    <scope>NUCLEOTIDE SEQUENCE [LARGE SCALE GENOMIC DNA]</scope>
    <source>
        <strain evidence="2 3">K20C18050901</strain>
    </source>
</reference>
<evidence type="ECO:0000256" key="1">
    <source>
        <dbReference type="SAM" id="Phobius"/>
    </source>
</evidence>
<dbReference type="AlphaFoldDB" id="A0A3E1NW49"/>
<gene>
    <name evidence="2" type="ORF">DXN04_25645</name>
</gene>
<dbReference type="EMBL" id="QTJV01000010">
    <property type="protein sequence ID" value="RFM32171.1"/>
    <property type="molecule type" value="Genomic_DNA"/>
</dbReference>
<dbReference type="Proteomes" id="UP000261174">
    <property type="component" value="Unassembled WGS sequence"/>
</dbReference>
<keyword evidence="1" id="KW-1133">Transmembrane helix</keyword>
<dbReference type="RefSeq" id="WP_116856256.1">
    <property type="nucleotide sequence ID" value="NZ_QTJV01000010.1"/>
</dbReference>
<sequence length="179" mass="19490">MNTIRIIAIIAILMLGIYVALSPGLVYAPAPRIILYFLICFLPSLLLGVEASSRFQLKLPGFVFTTAGGCAICFGALVLLNHLSKAEEKIAVFQVFDEHNEPVFLDWKDALKIPPTPNGLTITKFIDGNNFIAVFPEQVGKAEVQIKKSPTGPLYVGDITYSGSRTSKLVLGKDLKANH</sequence>
<keyword evidence="3" id="KW-1185">Reference proteome</keyword>
<organism evidence="2 3">
    <name type="scientific">Chitinophaga silvisoli</name>
    <dbReference type="NCBI Taxonomy" id="2291814"/>
    <lineage>
        <taxon>Bacteria</taxon>
        <taxon>Pseudomonadati</taxon>
        <taxon>Bacteroidota</taxon>
        <taxon>Chitinophagia</taxon>
        <taxon>Chitinophagales</taxon>
        <taxon>Chitinophagaceae</taxon>
        <taxon>Chitinophaga</taxon>
    </lineage>
</organism>
<feature type="transmembrane region" description="Helical" evidence="1">
    <location>
        <begin position="61"/>
        <end position="80"/>
    </location>
</feature>
<feature type="transmembrane region" description="Helical" evidence="1">
    <location>
        <begin position="33"/>
        <end position="49"/>
    </location>
</feature>
<evidence type="ECO:0000313" key="2">
    <source>
        <dbReference type="EMBL" id="RFM32171.1"/>
    </source>
</evidence>
<name>A0A3E1NW49_9BACT</name>
<evidence type="ECO:0008006" key="4">
    <source>
        <dbReference type="Google" id="ProtNLM"/>
    </source>
</evidence>
<feature type="transmembrane region" description="Helical" evidence="1">
    <location>
        <begin position="6"/>
        <end position="26"/>
    </location>
</feature>
<comment type="caution">
    <text evidence="2">The sequence shown here is derived from an EMBL/GenBank/DDBJ whole genome shotgun (WGS) entry which is preliminary data.</text>
</comment>
<keyword evidence="1" id="KW-0812">Transmembrane</keyword>
<keyword evidence="1" id="KW-0472">Membrane</keyword>
<accession>A0A3E1NW49</accession>
<proteinExistence type="predicted"/>
<protein>
    <recommendedName>
        <fullName evidence="4">Transmembrane protein</fullName>
    </recommendedName>
</protein>
<evidence type="ECO:0000313" key="3">
    <source>
        <dbReference type="Proteomes" id="UP000261174"/>
    </source>
</evidence>